<feature type="compositionally biased region" description="Low complexity" evidence="3">
    <location>
        <begin position="413"/>
        <end position="426"/>
    </location>
</feature>
<dbReference type="InterPro" id="IPR006143">
    <property type="entry name" value="RND_pump_MFP"/>
</dbReference>
<protein>
    <submittedName>
        <fullName evidence="8">Multidrug resistance protein MexA</fullName>
    </submittedName>
</protein>
<evidence type="ECO:0000259" key="7">
    <source>
        <dbReference type="Pfam" id="PF25967"/>
    </source>
</evidence>
<dbReference type="GO" id="GO:0022857">
    <property type="term" value="F:transmembrane transporter activity"/>
    <property type="evidence" value="ECO:0007669"/>
    <property type="project" value="InterPro"/>
</dbReference>
<dbReference type="AlphaFoldDB" id="A0A245ZRY7"/>
<dbReference type="Gene3D" id="1.10.287.470">
    <property type="entry name" value="Helix hairpin bin"/>
    <property type="match status" value="1"/>
</dbReference>
<feature type="domain" description="Multidrug resistance protein MdtA-like C-terminal permuted SH3" evidence="7">
    <location>
        <begin position="327"/>
        <end position="387"/>
    </location>
</feature>
<comment type="subcellular location">
    <subcellularLocation>
        <location evidence="1">Cell envelope</location>
    </subcellularLocation>
</comment>
<dbReference type="SUPFAM" id="SSF111369">
    <property type="entry name" value="HlyD-like secretion proteins"/>
    <property type="match status" value="1"/>
</dbReference>
<evidence type="ECO:0000259" key="6">
    <source>
        <dbReference type="Pfam" id="PF25944"/>
    </source>
</evidence>
<dbReference type="InterPro" id="IPR058625">
    <property type="entry name" value="MdtA-like_BSH"/>
</dbReference>
<dbReference type="InterPro" id="IPR058624">
    <property type="entry name" value="MdtA-like_HH"/>
</dbReference>
<evidence type="ECO:0000259" key="4">
    <source>
        <dbReference type="Pfam" id="PF25876"/>
    </source>
</evidence>
<comment type="similarity">
    <text evidence="2">Belongs to the membrane fusion protein (MFP) (TC 8.A.1) family.</text>
</comment>
<organism evidence="8 9">
    <name type="scientific">Sphingomonas mucosissima</name>
    <dbReference type="NCBI Taxonomy" id="370959"/>
    <lineage>
        <taxon>Bacteria</taxon>
        <taxon>Pseudomonadati</taxon>
        <taxon>Pseudomonadota</taxon>
        <taxon>Alphaproteobacteria</taxon>
        <taxon>Sphingomonadales</taxon>
        <taxon>Sphingomonadaceae</taxon>
        <taxon>Sphingomonas</taxon>
    </lineage>
</organism>
<gene>
    <name evidence="8" type="primary">mexA</name>
    <name evidence="8" type="ORF">SPMU_08280</name>
</gene>
<dbReference type="NCBIfam" id="TIGR01730">
    <property type="entry name" value="RND_mfp"/>
    <property type="match status" value="1"/>
</dbReference>
<keyword evidence="9" id="KW-1185">Reference proteome</keyword>
<dbReference type="GO" id="GO:0005886">
    <property type="term" value="C:plasma membrane"/>
    <property type="evidence" value="ECO:0007669"/>
    <property type="project" value="UniProtKB-SubCell"/>
</dbReference>
<dbReference type="InterPro" id="IPR058626">
    <property type="entry name" value="MdtA-like_b-barrel"/>
</dbReference>
<reference evidence="8 9" key="1">
    <citation type="submission" date="2017-03" db="EMBL/GenBank/DDBJ databases">
        <title>Genome sequence of Sphingomonas mucosissima DSM 17494.</title>
        <authorList>
            <person name="Poehlein A."/>
            <person name="Wuebbeler J.H."/>
            <person name="Steinbuechel A."/>
            <person name="Daniel R."/>
        </authorList>
    </citation>
    <scope>NUCLEOTIDE SEQUENCE [LARGE SCALE GENOMIC DNA]</scope>
    <source>
        <strain evidence="8 9">DSM 17494</strain>
    </source>
</reference>
<accession>A0A245ZRY7</accession>
<dbReference type="EMBL" id="NBBJ01000001">
    <property type="protein sequence ID" value="OWK32496.1"/>
    <property type="molecule type" value="Genomic_DNA"/>
</dbReference>
<feature type="domain" description="Multidrug resistance protein MdtA-like alpha-helical hairpin" evidence="4">
    <location>
        <begin position="131"/>
        <end position="199"/>
    </location>
</feature>
<dbReference type="Pfam" id="PF25917">
    <property type="entry name" value="BSH_RND"/>
    <property type="match status" value="1"/>
</dbReference>
<evidence type="ECO:0000313" key="8">
    <source>
        <dbReference type="EMBL" id="OWK32496.1"/>
    </source>
</evidence>
<evidence type="ECO:0000256" key="3">
    <source>
        <dbReference type="SAM" id="MobiDB-lite"/>
    </source>
</evidence>
<dbReference type="Gene3D" id="2.40.50.100">
    <property type="match status" value="1"/>
</dbReference>
<proteinExistence type="inferred from homology"/>
<feature type="domain" description="Multidrug resistance protein MdtA-like beta-barrel" evidence="6">
    <location>
        <begin position="236"/>
        <end position="319"/>
    </location>
</feature>
<evidence type="ECO:0000256" key="1">
    <source>
        <dbReference type="ARBA" id="ARBA00004196"/>
    </source>
</evidence>
<dbReference type="GO" id="GO:0046677">
    <property type="term" value="P:response to antibiotic"/>
    <property type="evidence" value="ECO:0007669"/>
    <property type="project" value="TreeGrafter"/>
</dbReference>
<dbReference type="Gene3D" id="2.40.420.20">
    <property type="match status" value="1"/>
</dbReference>
<dbReference type="InterPro" id="IPR058627">
    <property type="entry name" value="MdtA-like_C"/>
</dbReference>
<dbReference type="Pfam" id="PF25967">
    <property type="entry name" value="RND-MFP_C"/>
    <property type="match status" value="1"/>
</dbReference>
<dbReference type="FunFam" id="2.40.420.20:FF:000001">
    <property type="entry name" value="Efflux RND transporter periplasmic adaptor subunit"/>
    <property type="match status" value="1"/>
</dbReference>
<dbReference type="Proteomes" id="UP000197783">
    <property type="component" value="Unassembled WGS sequence"/>
</dbReference>
<evidence type="ECO:0000259" key="5">
    <source>
        <dbReference type="Pfam" id="PF25917"/>
    </source>
</evidence>
<dbReference type="Gene3D" id="2.40.30.170">
    <property type="match status" value="1"/>
</dbReference>
<name>A0A245ZRY7_9SPHN</name>
<feature type="domain" description="Multidrug resistance protein MdtA-like barrel-sandwich hybrid" evidence="5">
    <location>
        <begin position="91"/>
        <end position="232"/>
    </location>
</feature>
<evidence type="ECO:0000256" key="2">
    <source>
        <dbReference type="ARBA" id="ARBA00009477"/>
    </source>
</evidence>
<dbReference type="Pfam" id="PF25944">
    <property type="entry name" value="Beta-barrel_RND"/>
    <property type="match status" value="1"/>
</dbReference>
<comment type="caution">
    <text evidence="8">The sequence shown here is derived from an EMBL/GenBank/DDBJ whole genome shotgun (WGS) entry which is preliminary data.</text>
</comment>
<dbReference type="PANTHER" id="PTHR30158:SF3">
    <property type="entry name" value="MULTIDRUG EFFLUX PUMP SUBUNIT ACRA-RELATED"/>
    <property type="match status" value="1"/>
</dbReference>
<sequence>MDRVTVRAPRHGVDRRIGKQTGSMSLINARGLAVLGALALAACSGQSEQPGGRGGRGERGGAAQVGYVVVQQTSVPLVTELAGRTFAYQSSEVRPQVSGVIQKRFFEEGTIVRRGEPLYQIDPSLYRAAVNEATANVASARATAEAARIRADRFRPLAAIEAVSKQDYTDALATQRQAEASIAQNRAQLETARINLRFTTVPAPITGRIGRSLFTVGALVTSSQAEPLTTIQQLDPIYVDIQQSAASLLQLRRRMAAGGVLPANANVRLKLEDGSDYGATGTVEFSEVVVDQQTGTVTLRARFPNANGLLLPGMFVRAVFAQAIETNAFLVPQTAVSRDPKGDATVWVVGANNKAVQRTVEAIRAEGANWVVTGGLRPGDKVITQGTANLRPDATIRPVPASAPQQPKPPSPEQLKQQQKAQGGAR</sequence>
<feature type="region of interest" description="Disordered" evidence="3">
    <location>
        <begin position="390"/>
        <end position="426"/>
    </location>
</feature>
<evidence type="ECO:0000313" key="9">
    <source>
        <dbReference type="Proteomes" id="UP000197783"/>
    </source>
</evidence>
<dbReference type="Pfam" id="PF25876">
    <property type="entry name" value="HH_MFP_RND"/>
    <property type="match status" value="1"/>
</dbReference>
<dbReference type="PANTHER" id="PTHR30158">
    <property type="entry name" value="ACRA/E-RELATED COMPONENT OF DRUG EFFLUX TRANSPORTER"/>
    <property type="match status" value="1"/>
</dbReference>